<dbReference type="EMBL" id="CAUYUJ010020571">
    <property type="protein sequence ID" value="CAK0899236.1"/>
    <property type="molecule type" value="Genomic_DNA"/>
</dbReference>
<feature type="compositionally biased region" description="Low complexity" evidence="1">
    <location>
        <begin position="725"/>
        <end position="735"/>
    </location>
</feature>
<gene>
    <name evidence="2" type="ORF">PCOR1329_LOCUS76801</name>
</gene>
<keyword evidence="3" id="KW-1185">Reference proteome</keyword>
<proteinExistence type="predicted"/>
<evidence type="ECO:0000313" key="3">
    <source>
        <dbReference type="Proteomes" id="UP001189429"/>
    </source>
</evidence>
<sequence length="1056" mass="115945">MEELAETRPWRQYRRGEEVLLPAAAVTLGEVALVPTGDGGSLRLRRLRRQDVMRWVGAEAAGDARILHVSLSDAGRQRTQWRDVVSKSSVTDFAGWPVVGPRTTEWCMMFLNRRGGGPMDHHRYFTMLHGLETGDWGVDTHRMRLKAVEEARTYDHLELCNLASFEVLFRQAQLAECVHEQERVARQTHRDAGSVMLAPELMDFASREVERDANIMKQMSSHAVRRRRLRARHREGGVSGAIATLNELHGASEDLDSTSLRPSSAQLSCLARIEQARRELGSPPADLHGQGALEELLSKQSYGGVAGAATPLEVERVALPSLQRRPARIQDVGGSAGAEALEVFKSLVRAPEDGAAEEERQQLRRAYNDPIVRQKPKEYAKLLRKLHERGIIEHRRSCKKSVGALYVCQALHEAVAERVTGVGADNRLVDGRPAPVVTQGCVHTEYVDNFVALGTDREEGRRLATEVGAVLEADGPGVHPVTCSRGGDALGWHFDELRPAVGIAPRTAWRLILGLREILRRELNMTWGPKVTVFDASEWGYGMMRESGDKSKDNFEGCLRCPGLSGEAAGGVILEARAGVWALRHILRGSKAVGCRHLVLSDATGRCARDYQRSELEQWAALCLASFAAVHARWISSERNAADGASRGSEERSAAACRDAQPRPERAAAWRPGGCPDGGGFELVDPITGGFILGGGGDPFVLGPPPRLELPNAQQRARQRRRRASASSQASASAAAHHRAGASRGVAAAGRRQALLGQELTQLERGVPLGSRPLTVLEEEAKDYRNRFSCFVRWASKKGMSLKTPADADGALVAWLNEQFFEGEPLATGTKMLAALCHLLPGLAAAGATSTAFVLLLLRPAETLRLAGGCLVAPDERMVFDNPEFELVEAVRSATRLLFPSLVAPTLYQLRHGGALHEALTEFRSTEGLMRRGRWHSLRSVKWYEKGGRVNQVLRSLTPKELNAALEAERTLVAGREGFALEIFSGGGRFSHCWRQRPPRGLPIFEIDVSHHCSRDLSSRSAQRRILGWIRSGCCRAAWLGAPCATFSRDFQRPTK</sequence>
<organism evidence="2 3">
    <name type="scientific">Prorocentrum cordatum</name>
    <dbReference type="NCBI Taxonomy" id="2364126"/>
    <lineage>
        <taxon>Eukaryota</taxon>
        <taxon>Sar</taxon>
        <taxon>Alveolata</taxon>
        <taxon>Dinophyceae</taxon>
        <taxon>Prorocentrales</taxon>
        <taxon>Prorocentraceae</taxon>
        <taxon>Prorocentrum</taxon>
    </lineage>
</organism>
<evidence type="ECO:0000256" key="1">
    <source>
        <dbReference type="SAM" id="MobiDB-lite"/>
    </source>
</evidence>
<reference evidence="2" key="1">
    <citation type="submission" date="2023-10" db="EMBL/GenBank/DDBJ databases">
        <authorList>
            <person name="Chen Y."/>
            <person name="Shah S."/>
            <person name="Dougan E. K."/>
            <person name="Thang M."/>
            <person name="Chan C."/>
        </authorList>
    </citation>
    <scope>NUCLEOTIDE SEQUENCE [LARGE SCALE GENOMIC DNA]</scope>
</reference>
<name>A0ABN9XM88_9DINO</name>
<evidence type="ECO:0000313" key="2">
    <source>
        <dbReference type="EMBL" id="CAK0899236.1"/>
    </source>
</evidence>
<dbReference type="Proteomes" id="UP001189429">
    <property type="component" value="Unassembled WGS sequence"/>
</dbReference>
<accession>A0ABN9XM88</accession>
<comment type="caution">
    <text evidence="2">The sequence shown here is derived from an EMBL/GenBank/DDBJ whole genome shotgun (WGS) entry which is preliminary data.</text>
</comment>
<feature type="region of interest" description="Disordered" evidence="1">
    <location>
        <begin position="639"/>
        <end position="674"/>
    </location>
</feature>
<protein>
    <submittedName>
        <fullName evidence="2">Uncharacterized protein</fullName>
    </submittedName>
</protein>
<feature type="region of interest" description="Disordered" evidence="1">
    <location>
        <begin position="702"/>
        <end position="744"/>
    </location>
</feature>